<sequence>MIKTRIKTKNADVPVYQFHLEKAKGGSFRPTLRTWSEVEGAEDELQTKSSAYPLPNNKRSICPSKGSIKKFIDQQNAYFNETDEYELDVEEVE</sequence>
<proteinExistence type="predicted"/>
<name>A0ACB9HBT7_9ASTR</name>
<comment type="caution">
    <text evidence="1">The sequence shown here is derived from an EMBL/GenBank/DDBJ whole genome shotgun (WGS) entry which is preliminary data.</text>
</comment>
<dbReference type="Proteomes" id="UP001056120">
    <property type="component" value="Linkage Group LG12"/>
</dbReference>
<gene>
    <name evidence="1" type="ORF">L1987_35792</name>
</gene>
<evidence type="ECO:0000313" key="1">
    <source>
        <dbReference type="EMBL" id="KAI3793177.1"/>
    </source>
</evidence>
<reference evidence="2" key="1">
    <citation type="journal article" date="2022" name="Mol. Ecol. Resour.">
        <title>The genomes of chicory, endive, great burdock and yacon provide insights into Asteraceae palaeo-polyploidization history and plant inulin production.</title>
        <authorList>
            <person name="Fan W."/>
            <person name="Wang S."/>
            <person name="Wang H."/>
            <person name="Wang A."/>
            <person name="Jiang F."/>
            <person name="Liu H."/>
            <person name="Zhao H."/>
            <person name="Xu D."/>
            <person name="Zhang Y."/>
        </authorList>
    </citation>
    <scope>NUCLEOTIDE SEQUENCE [LARGE SCALE GENOMIC DNA]</scope>
    <source>
        <strain evidence="2">cv. Yunnan</strain>
    </source>
</reference>
<organism evidence="1 2">
    <name type="scientific">Smallanthus sonchifolius</name>
    <dbReference type="NCBI Taxonomy" id="185202"/>
    <lineage>
        <taxon>Eukaryota</taxon>
        <taxon>Viridiplantae</taxon>
        <taxon>Streptophyta</taxon>
        <taxon>Embryophyta</taxon>
        <taxon>Tracheophyta</taxon>
        <taxon>Spermatophyta</taxon>
        <taxon>Magnoliopsida</taxon>
        <taxon>eudicotyledons</taxon>
        <taxon>Gunneridae</taxon>
        <taxon>Pentapetalae</taxon>
        <taxon>asterids</taxon>
        <taxon>campanulids</taxon>
        <taxon>Asterales</taxon>
        <taxon>Asteraceae</taxon>
        <taxon>Asteroideae</taxon>
        <taxon>Heliantheae alliance</taxon>
        <taxon>Millerieae</taxon>
        <taxon>Smallanthus</taxon>
    </lineage>
</organism>
<accession>A0ACB9HBT7</accession>
<reference evidence="1 2" key="2">
    <citation type="journal article" date="2022" name="Mol. Ecol. Resour.">
        <title>The genomes of chicory, endive, great burdock and yacon provide insights into Asteraceae paleo-polyploidization history and plant inulin production.</title>
        <authorList>
            <person name="Fan W."/>
            <person name="Wang S."/>
            <person name="Wang H."/>
            <person name="Wang A."/>
            <person name="Jiang F."/>
            <person name="Liu H."/>
            <person name="Zhao H."/>
            <person name="Xu D."/>
            <person name="Zhang Y."/>
        </authorList>
    </citation>
    <scope>NUCLEOTIDE SEQUENCE [LARGE SCALE GENOMIC DNA]</scope>
    <source>
        <strain evidence="2">cv. Yunnan</strain>
        <tissue evidence="1">Leaves</tissue>
    </source>
</reference>
<keyword evidence="2" id="KW-1185">Reference proteome</keyword>
<protein>
    <submittedName>
        <fullName evidence="1">Uncharacterized protein</fullName>
    </submittedName>
</protein>
<evidence type="ECO:0000313" key="2">
    <source>
        <dbReference type="Proteomes" id="UP001056120"/>
    </source>
</evidence>
<dbReference type="EMBL" id="CM042029">
    <property type="protein sequence ID" value="KAI3793177.1"/>
    <property type="molecule type" value="Genomic_DNA"/>
</dbReference>